<feature type="compositionally biased region" description="Pro residues" evidence="1">
    <location>
        <begin position="41"/>
        <end position="54"/>
    </location>
</feature>
<dbReference type="AlphaFoldDB" id="A0A0A8YMN0"/>
<protein>
    <submittedName>
        <fullName evidence="2">Uncharacterized protein</fullName>
    </submittedName>
</protein>
<dbReference type="EMBL" id="GBRH01271042">
    <property type="protein sequence ID" value="JAD26853.1"/>
    <property type="molecule type" value="Transcribed_RNA"/>
</dbReference>
<evidence type="ECO:0000313" key="2">
    <source>
        <dbReference type="EMBL" id="JAD26853.1"/>
    </source>
</evidence>
<feature type="region of interest" description="Disordered" evidence="1">
    <location>
        <begin position="1"/>
        <end position="108"/>
    </location>
</feature>
<accession>A0A0A8YMN0</accession>
<reference evidence="2" key="2">
    <citation type="journal article" date="2015" name="Data Brief">
        <title>Shoot transcriptome of the giant reed, Arundo donax.</title>
        <authorList>
            <person name="Barrero R.A."/>
            <person name="Guerrero F.D."/>
            <person name="Moolhuijzen P."/>
            <person name="Goolsby J.A."/>
            <person name="Tidwell J."/>
            <person name="Bellgard S.E."/>
            <person name="Bellgard M.I."/>
        </authorList>
    </citation>
    <scope>NUCLEOTIDE SEQUENCE</scope>
    <source>
        <tissue evidence="2">Shoot tissue taken approximately 20 cm above the soil surface</tissue>
    </source>
</reference>
<organism evidence="2">
    <name type="scientific">Arundo donax</name>
    <name type="common">Giant reed</name>
    <name type="synonym">Donax arundinaceus</name>
    <dbReference type="NCBI Taxonomy" id="35708"/>
    <lineage>
        <taxon>Eukaryota</taxon>
        <taxon>Viridiplantae</taxon>
        <taxon>Streptophyta</taxon>
        <taxon>Embryophyta</taxon>
        <taxon>Tracheophyta</taxon>
        <taxon>Spermatophyta</taxon>
        <taxon>Magnoliopsida</taxon>
        <taxon>Liliopsida</taxon>
        <taxon>Poales</taxon>
        <taxon>Poaceae</taxon>
        <taxon>PACMAD clade</taxon>
        <taxon>Arundinoideae</taxon>
        <taxon>Arundineae</taxon>
        <taxon>Arundo</taxon>
    </lineage>
</organism>
<feature type="compositionally biased region" description="Low complexity" evidence="1">
    <location>
        <begin position="95"/>
        <end position="108"/>
    </location>
</feature>
<name>A0A0A8YMN0_ARUDO</name>
<feature type="compositionally biased region" description="Low complexity" evidence="1">
    <location>
        <begin position="55"/>
        <end position="67"/>
    </location>
</feature>
<sequence length="108" mass="11000">MTPTRRRWPAWPTSATPRRRRSRPSSARATATASSETPSPTSSPTPAPTSPNPTTPAGSAASPTSAALRSTPSRGLSAFFRAATPLSPVSKPCGASSPATSASRRPSA</sequence>
<evidence type="ECO:0000256" key="1">
    <source>
        <dbReference type="SAM" id="MobiDB-lite"/>
    </source>
</evidence>
<proteinExistence type="predicted"/>
<reference evidence="2" key="1">
    <citation type="submission" date="2014-09" db="EMBL/GenBank/DDBJ databases">
        <authorList>
            <person name="Magalhaes I.L.F."/>
            <person name="Oliveira U."/>
            <person name="Santos F.R."/>
            <person name="Vidigal T.H.D.A."/>
            <person name="Brescovit A.D."/>
            <person name="Santos A.J."/>
        </authorList>
    </citation>
    <scope>NUCLEOTIDE SEQUENCE</scope>
    <source>
        <tissue evidence="2">Shoot tissue taken approximately 20 cm above the soil surface</tissue>
    </source>
</reference>
<feature type="compositionally biased region" description="Low complexity" evidence="1">
    <location>
        <begin position="24"/>
        <end position="40"/>
    </location>
</feature>